<protein>
    <submittedName>
        <fullName evidence="1">SSV1 integrase-like protein, N-fragment</fullName>
    </submittedName>
</protein>
<dbReference type="AntiFam" id="ANF00011">
    <property type="entry name" value="tRNA translation"/>
</dbReference>
<dbReference type="EMBL" id="CP001398">
    <property type="protein sequence ID" value="ACS32817.1"/>
    <property type="molecule type" value="Genomic_DNA"/>
</dbReference>
<name>C5A3K5_THEGJ</name>
<dbReference type="PaxDb" id="593117-TGAM_0315"/>
<dbReference type="eggNOG" id="arCOG07843">
    <property type="taxonomic scope" value="Archaea"/>
</dbReference>
<dbReference type="KEGG" id="tga:TGAM_0315"/>
<organism evidence="1 2">
    <name type="scientific">Thermococcus gammatolerans (strain DSM 15229 / JCM 11827 / EJ3)</name>
    <dbReference type="NCBI Taxonomy" id="593117"/>
    <lineage>
        <taxon>Archaea</taxon>
        <taxon>Methanobacteriati</taxon>
        <taxon>Methanobacteriota</taxon>
        <taxon>Thermococci</taxon>
        <taxon>Thermococcales</taxon>
        <taxon>Thermococcaceae</taxon>
        <taxon>Thermococcus</taxon>
    </lineage>
</organism>
<dbReference type="AlphaFoldDB" id="C5A3K5"/>
<sequence length="32" mass="3537">MVKLRLREVCNWWARGDSNPGPPPCKGGVITV</sequence>
<reference evidence="1 2" key="1">
    <citation type="journal article" date="2007" name="Genome Biol.">
        <title>Genome analysis and genome-wide proteomics of Thermococcus gammatolerans, the most radioresistant organism known amongst the Archaea.</title>
        <authorList>
            <person name="Zivanovic Y."/>
            <person name="Armengaud J."/>
            <person name="Lagorce A."/>
            <person name="Leplat C."/>
            <person name="Guerin P."/>
            <person name="Dutertre M."/>
            <person name="Anthouard V."/>
            <person name="Forterre P."/>
            <person name="Wincker P."/>
            <person name="Confalonieri F."/>
        </authorList>
    </citation>
    <scope>NUCLEOTIDE SEQUENCE [LARGE SCALE GENOMIC DNA]</scope>
    <source>
        <strain evidence="2">DSM 15229 / JCM 11827 / EJ3</strain>
    </source>
</reference>
<keyword evidence="2" id="KW-1185">Reference proteome</keyword>
<accession>C5A3K5</accession>
<gene>
    <name evidence="1" type="ordered locus">TGAM_0315</name>
</gene>
<proteinExistence type="predicted"/>
<dbReference type="HOGENOM" id="CLU_3387531_0_0_2"/>
<dbReference type="Proteomes" id="UP000001488">
    <property type="component" value="Chromosome"/>
</dbReference>
<evidence type="ECO:0000313" key="2">
    <source>
        <dbReference type="Proteomes" id="UP000001488"/>
    </source>
</evidence>
<evidence type="ECO:0000313" key="1">
    <source>
        <dbReference type="EMBL" id="ACS32817.1"/>
    </source>
</evidence>